<dbReference type="Proteomes" id="UP000828390">
    <property type="component" value="Unassembled WGS sequence"/>
</dbReference>
<name>A0A9D3Z1P8_DREPO</name>
<dbReference type="EMBL" id="JAIWYP010000014">
    <property type="protein sequence ID" value="KAH3708702.1"/>
    <property type="molecule type" value="Genomic_DNA"/>
</dbReference>
<reference evidence="1" key="1">
    <citation type="journal article" date="2019" name="bioRxiv">
        <title>The Genome of the Zebra Mussel, Dreissena polymorpha: A Resource for Invasive Species Research.</title>
        <authorList>
            <person name="McCartney M.A."/>
            <person name="Auch B."/>
            <person name="Kono T."/>
            <person name="Mallez S."/>
            <person name="Zhang Y."/>
            <person name="Obille A."/>
            <person name="Becker A."/>
            <person name="Abrahante J.E."/>
            <person name="Garbe J."/>
            <person name="Badalamenti J.P."/>
            <person name="Herman A."/>
            <person name="Mangelson H."/>
            <person name="Liachko I."/>
            <person name="Sullivan S."/>
            <person name="Sone E.D."/>
            <person name="Koren S."/>
            <person name="Silverstein K.A.T."/>
            <person name="Beckman K.B."/>
            <person name="Gohl D.M."/>
        </authorList>
    </citation>
    <scope>NUCLEOTIDE SEQUENCE</scope>
    <source>
        <strain evidence="1">Duluth1</strain>
        <tissue evidence="1">Whole animal</tissue>
    </source>
</reference>
<gene>
    <name evidence="1" type="ORF">DPMN_068160</name>
</gene>
<evidence type="ECO:0000313" key="2">
    <source>
        <dbReference type="Proteomes" id="UP000828390"/>
    </source>
</evidence>
<proteinExistence type="predicted"/>
<reference evidence="1" key="2">
    <citation type="submission" date="2020-11" db="EMBL/GenBank/DDBJ databases">
        <authorList>
            <person name="McCartney M.A."/>
            <person name="Auch B."/>
            <person name="Kono T."/>
            <person name="Mallez S."/>
            <person name="Becker A."/>
            <person name="Gohl D.M."/>
            <person name="Silverstein K.A.T."/>
            <person name="Koren S."/>
            <person name="Bechman K.B."/>
            <person name="Herman A."/>
            <person name="Abrahante J.E."/>
            <person name="Garbe J."/>
        </authorList>
    </citation>
    <scope>NUCLEOTIDE SEQUENCE</scope>
    <source>
        <strain evidence="1">Duluth1</strain>
        <tissue evidence="1">Whole animal</tissue>
    </source>
</reference>
<keyword evidence="2" id="KW-1185">Reference proteome</keyword>
<accession>A0A9D3Z1P8</accession>
<comment type="caution">
    <text evidence="1">The sequence shown here is derived from an EMBL/GenBank/DDBJ whole genome shotgun (WGS) entry which is preliminary data.</text>
</comment>
<sequence length="61" mass="7265">MSCEHSRWATKLRNRNLKKCAEKKQKRVSCSLDGKFDPVKENVMMPAKLRRTNPVYYHIKN</sequence>
<dbReference type="AlphaFoldDB" id="A0A9D3Z1P8"/>
<protein>
    <submittedName>
        <fullName evidence="1">Uncharacterized protein</fullName>
    </submittedName>
</protein>
<evidence type="ECO:0000313" key="1">
    <source>
        <dbReference type="EMBL" id="KAH3708702.1"/>
    </source>
</evidence>
<organism evidence="1 2">
    <name type="scientific">Dreissena polymorpha</name>
    <name type="common">Zebra mussel</name>
    <name type="synonym">Mytilus polymorpha</name>
    <dbReference type="NCBI Taxonomy" id="45954"/>
    <lineage>
        <taxon>Eukaryota</taxon>
        <taxon>Metazoa</taxon>
        <taxon>Spiralia</taxon>
        <taxon>Lophotrochozoa</taxon>
        <taxon>Mollusca</taxon>
        <taxon>Bivalvia</taxon>
        <taxon>Autobranchia</taxon>
        <taxon>Heteroconchia</taxon>
        <taxon>Euheterodonta</taxon>
        <taxon>Imparidentia</taxon>
        <taxon>Neoheterodontei</taxon>
        <taxon>Myida</taxon>
        <taxon>Dreissenoidea</taxon>
        <taxon>Dreissenidae</taxon>
        <taxon>Dreissena</taxon>
    </lineage>
</organism>